<dbReference type="EMBL" id="FNLL01000008">
    <property type="protein sequence ID" value="SDU41971.1"/>
    <property type="molecule type" value="Genomic_DNA"/>
</dbReference>
<organism evidence="1 2">
    <name type="scientific">Desulfobacula phenolica</name>
    <dbReference type="NCBI Taxonomy" id="90732"/>
    <lineage>
        <taxon>Bacteria</taxon>
        <taxon>Pseudomonadati</taxon>
        <taxon>Thermodesulfobacteriota</taxon>
        <taxon>Desulfobacteria</taxon>
        <taxon>Desulfobacterales</taxon>
        <taxon>Desulfobacteraceae</taxon>
        <taxon>Desulfobacula</taxon>
    </lineage>
</organism>
<evidence type="ECO:0000313" key="2">
    <source>
        <dbReference type="Proteomes" id="UP000199608"/>
    </source>
</evidence>
<evidence type="ECO:0008006" key="3">
    <source>
        <dbReference type="Google" id="ProtNLM"/>
    </source>
</evidence>
<proteinExistence type="predicted"/>
<dbReference type="Proteomes" id="UP000199608">
    <property type="component" value="Unassembled WGS sequence"/>
</dbReference>
<evidence type="ECO:0000313" key="1">
    <source>
        <dbReference type="EMBL" id="SDU41971.1"/>
    </source>
</evidence>
<accession>A0A1H2IDA4</accession>
<keyword evidence="2" id="KW-1185">Reference proteome</keyword>
<dbReference type="RefSeq" id="WP_092235349.1">
    <property type="nucleotide sequence ID" value="NZ_FNLL01000008.1"/>
</dbReference>
<dbReference type="AlphaFoldDB" id="A0A1H2IDA4"/>
<gene>
    <name evidence="1" type="ORF">SAMN04487931_10891</name>
</gene>
<sequence>MNRMYAKAKTWNPFKGCRFNCSCCRPTFQAQAKRQKNRCKDCYDYKPHYHPERLGKIPSAEIVFVCGNGDISFCDPTYTHQIINAIANHNQRCPYKQYYFQSRQPEYFEQFIPYFPSNVIVVTTLETNRDTGYATVSKAPIPSERYQQFLNLNYLRKVVTIEPVMDFDLDVFTNWITDITPEYVWLGFNSKPRQVQLPEPSEWKLTAFAQALKRSGIQVNGKDLRGLNIGI</sequence>
<name>A0A1H2IDA4_9BACT</name>
<protein>
    <recommendedName>
        <fullName evidence="3">DUF5131 family protein</fullName>
    </recommendedName>
</protein>
<reference evidence="2" key="1">
    <citation type="submission" date="2016-10" db="EMBL/GenBank/DDBJ databases">
        <authorList>
            <person name="Varghese N."/>
            <person name="Submissions S."/>
        </authorList>
    </citation>
    <scope>NUCLEOTIDE SEQUENCE [LARGE SCALE GENOMIC DNA]</scope>
    <source>
        <strain evidence="2">DSM 3384</strain>
    </source>
</reference>